<feature type="non-terminal residue" evidence="1">
    <location>
        <position position="352"/>
    </location>
</feature>
<dbReference type="InterPro" id="IPR036397">
    <property type="entry name" value="RNaseH_sf"/>
</dbReference>
<feature type="non-terminal residue" evidence="1">
    <location>
        <position position="1"/>
    </location>
</feature>
<dbReference type="EMBL" id="CACRXK020020210">
    <property type="protein sequence ID" value="CAB4034544.1"/>
    <property type="molecule type" value="Genomic_DNA"/>
</dbReference>
<dbReference type="GO" id="GO:0015074">
    <property type="term" value="P:DNA integration"/>
    <property type="evidence" value="ECO:0007669"/>
    <property type="project" value="InterPro"/>
</dbReference>
<dbReference type="PANTHER" id="PTHR37984">
    <property type="entry name" value="PROTEIN CBG26694"/>
    <property type="match status" value="1"/>
</dbReference>
<keyword evidence="2" id="KW-1185">Reference proteome</keyword>
<organism evidence="1 2">
    <name type="scientific">Paramuricea clavata</name>
    <name type="common">Red gorgonian</name>
    <name type="synonym">Violescent sea-whip</name>
    <dbReference type="NCBI Taxonomy" id="317549"/>
    <lineage>
        <taxon>Eukaryota</taxon>
        <taxon>Metazoa</taxon>
        <taxon>Cnidaria</taxon>
        <taxon>Anthozoa</taxon>
        <taxon>Octocorallia</taxon>
        <taxon>Malacalcyonacea</taxon>
        <taxon>Plexauridae</taxon>
        <taxon>Paramuricea</taxon>
    </lineage>
</organism>
<sequence length="352" mass="40822">YWNYRDELTIQNDIIYKCHQILIPESMQADMLSKIHVNHLGAESNIRMTLTKEPMKSIPLPSLPWEIISQDLFTLEQRSYLVTVCHFSDWVEVDELMDTLSTTIVNKTKVHFARFGIPRICHTDNGPQFVGKAYKDFAKEYDFNHTSSSPYHPQGNGRAEAAVKLVKNMIKKSDDFQAALLNYRNTPQRGHSYSPAQRMLCRHTRTKLPTSNKVLVPRMINRTTIQEELEHKRSTSKTYYDRAVGSQHDTLRPGQYAYARPPPQQRGKPWILGQITREEPSHSGPTSHKRASLTDVEAIPIILPSRPPKKEITRTPIPLPELSERPTRTKRVPERLKDYYIYIIFFGRKRDV</sequence>
<dbReference type="InterPro" id="IPR001584">
    <property type="entry name" value="Integrase_cat-core"/>
</dbReference>
<dbReference type="AlphaFoldDB" id="A0A6S7JWQ9"/>
<dbReference type="GO" id="GO:0003676">
    <property type="term" value="F:nucleic acid binding"/>
    <property type="evidence" value="ECO:0007669"/>
    <property type="project" value="InterPro"/>
</dbReference>
<reference evidence="1" key="1">
    <citation type="submission" date="2020-04" db="EMBL/GenBank/DDBJ databases">
        <authorList>
            <person name="Alioto T."/>
            <person name="Alioto T."/>
            <person name="Gomez Garrido J."/>
        </authorList>
    </citation>
    <scope>NUCLEOTIDE SEQUENCE</scope>
    <source>
        <strain evidence="1">A484AB</strain>
    </source>
</reference>
<dbReference type="OrthoDB" id="7554847at2759"/>
<dbReference type="Proteomes" id="UP001152795">
    <property type="component" value="Unassembled WGS sequence"/>
</dbReference>
<dbReference type="FunFam" id="3.30.420.10:FF:000063">
    <property type="entry name" value="Retrovirus-related Pol polyprotein from transposon 297-like Protein"/>
    <property type="match status" value="1"/>
</dbReference>
<dbReference type="InterPro" id="IPR050951">
    <property type="entry name" value="Retrovirus_Pol_polyprotein"/>
</dbReference>
<comment type="caution">
    <text evidence="1">The sequence shown here is derived from an EMBL/GenBank/DDBJ whole genome shotgun (WGS) entry which is preliminary data.</text>
</comment>
<name>A0A6S7JWQ9_PARCT</name>
<dbReference type="Gene3D" id="3.30.420.10">
    <property type="entry name" value="Ribonuclease H-like superfamily/Ribonuclease H"/>
    <property type="match status" value="1"/>
</dbReference>
<dbReference type="InterPro" id="IPR012337">
    <property type="entry name" value="RNaseH-like_sf"/>
</dbReference>
<accession>A0A6S7JWQ9</accession>
<evidence type="ECO:0000313" key="1">
    <source>
        <dbReference type="EMBL" id="CAB4034544.1"/>
    </source>
</evidence>
<evidence type="ECO:0000313" key="2">
    <source>
        <dbReference type="Proteomes" id="UP001152795"/>
    </source>
</evidence>
<dbReference type="PANTHER" id="PTHR37984:SF8">
    <property type="entry name" value="CCHC-TYPE DOMAIN-CONTAINING PROTEIN"/>
    <property type="match status" value="1"/>
</dbReference>
<dbReference type="SUPFAM" id="SSF53098">
    <property type="entry name" value="Ribonuclease H-like"/>
    <property type="match status" value="1"/>
</dbReference>
<proteinExistence type="predicted"/>
<dbReference type="Pfam" id="PF00665">
    <property type="entry name" value="rve"/>
    <property type="match status" value="1"/>
</dbReference>
<gene>
    <name evidence="1" type="ORF">PACLA_8A011496</name>
</gene>
<dbReference type="PROSITE" id="PS50994">
    <property type="entry name" value="INTEGRASE"/>
    <property type="match status" value="1"/>
</dbReference>
<protein>
    <submittedName>
        <fullName evidence="1">Transposon Tf2-9 poly</fullName>
    </submittedName>
</protein>